<evidence type="ECO:0000313" key="4">
    <source>
        <dbReference type="Proteomes" id="UP000699865"/>
    </source>
</evidence>
<keyword evidence="3" id="KW-0808">Transferase</keyword>
<dbReference type="EMBL" id="JAFMOU010000072">
    <property type="protein sequence ID" value="MBU9837517.1"/>
    <property type="molecule type" value="Genomic_DNA"/>
</dbReference>
<evidence type="ECO:0000313" key="3">
    <source>
        <dbReference type="EMBL" id="MBU9837517.1"/>
    </source>
</evidence>
<feature type="transmembrane region" description="Helical" evidence="1">
    <location>
        <begin position="313"/>
        <end position="334"/>
    </location>
</feature>
<reference evidence="3 4" key="1">
    <citation type="submission" date="2021-03" db="EMBL/GenBank/DDBJ databases">
        <title>Five novel Rahnella species.</title>
        <authorList>
            <person name="Brady C."/>
            <person name="Asselin J."/>
            <person name="Beer S."/>
            <person name="Bruberg M.B."/>
            <person name="Crampton B."/>
            <person name="Venter S."/>
            <person name="Arnold D."/>
            <person name="Denman S."/>
        </authorList>
    </citation>
    <scope>NUCLEOTIDE SEQUENCE [LARGE SCALE GENOMIC DNA]</scope>
    <source>
        <strain evidence="3 4">L72c</strain>
    </source>
</reference>
<feature type="transmembrane region" description="Helical" evidence="1">
    <location>
        <begin position="79"/>
        <end position="99"/>
    </location>
</feature>
<feature type="transmembrane region" description="Helical" evidence="1">
    <location>
        <begin position="41"/>
        <end position="59"/>
    </location>
</feature>
<sequence>MRRLKGLSGIRGLLAIFVALSHSYSHFTGWGTGFNFFRNATFAVDIFFILSGIVLYYNYKEKISNKKIGVISFLIVRFFRLYPLHIFAVLLIPLCLFISQGEFFPEWIGTLSKRGVVGDLTLLSNLGGMKPFFNPPTWSISTEFYIGSIVVLLACYSFVFVFIALIASVILFYITGANVGDITQSYYTIISGGMIRCLFGISLGILSHSISKLLFEKYPSFNKIYKALIYISFSTLLVIIVGVKLSTLQYFAAMITISLGVGLLPLVDNKLTDLFESNWLYEAGERSYSIYLLHTPVIYIFLIFKGESLNHNIAFATLAVCATVAISGLAHRYIEKPFINLSKRLIIKGVTPVNKTK</sequence>
<accession>A0ABS6L6P1</accession>
<keyword evidence="3" id="KW-0012">Acyltransferase</keyword>
<keyword evidence="1" id="KW-0812">Transmembrane</keyword>
<feature type="transmembrane region" description="Helical" evidence="1">
    <location>
        <begin position="250"/>
        <end position="267"/>
    </location>
</feature>
<gene>
    <name evidence="3" type="ORF">J1786_22225</name>
</gene>
<dbReference type="InterPro" id="IPR050879">
    <property type="entry name" value="Acyltransferase_3"/>
</dbReference>
<feature type="domain" description="Acyltransferase 3" evidence="2">
    <location>
        <begin position="5"/>
        <end position="330"/>
    </location>
</feature>
<feature type="transmembrane region" description="Helical" evidence="1">
    <location>
        <begin position="287"/>
        <end position="304"/>
    </location>
</feature>
<protein>
    <submittedName>
        <fullName evidence="3">Acyltransferase</fullName>
    </submittedName>
</protein>
<dbReference type="Pfam" id="PF01757">
    <property type="entry name" value="Acyl_transf_3"/>
    <property type="match status" value="1"/>
</dbReference>
<keyword evidence="1" id="KW-1133">Transmembrane helix</keyword>
<feature type="transmembrane region" description="Helical" evidence="1">
    <location>
        <begin position="186"/>
        <end position="207"/>
    </location>
</feature>
<organism evidence="3 4">
    <name type="scientific">Rahnella perminowiae</name>
    <dbReference type="NCBI Taxonomy" id="2816244"/>
    <lineage>
        <taxon>Bacteria</taxon>
        <taxon>Pseudomonadati</taxon>
        <taxon>Pseudomonadota</taxon>
        <taxon>Gammaproteobacteria</taxon>
        <taxon>Enterobacterales</taxon>
        <taxon>Yersiniaceae</taxon>
        <taxon>Rahnella</taxon>
    </lineage>
</organism>
<feature type="transmembrane region" description="Helical" evidence="1">
    <location>
        <begin position="144"/>
        <end position="174"/>
    </location>
</feature>
<keyword evidence="1" id="KW-0472">Membrane</keyword>
<name>A0ABS6L6P1_9GAMM</name>
<evidence type="ECO:0000259" key="2">
    <source>
        <dbReference type="Pfam" id="PF01757"/>
    </source>
</evidence>
<proteinExistence type="predicted"/>
<evidence type="ECO:0000256" key="1">
    <source>
        <dbReference type="SAM" id="Phobius"/>
    </source>
</evidence>
<comment type="caution">
    <text evidence="3">The sequence shown here is derived from an EMBL/GenBank/DDBJ whole genome shotgun (WGS) entry which is preliminary data.</text>
</comment>
<dbReference type="Proteomes" id="UP000699865">
    <property type="component" value="Unassembled WGS sequence"/>
</dbReference>
<dbReference type="GO" id="GO:0016746">
    <property type="term" value="F:acyltransferase activity"/>
    <property type="evidence" value="ECO:0007669"/>
    <property type="project" value="UniProtKB-KW"/>
</dbReference>
<dbReference type="PANTHER" id="PTHR23028">
    <property type="entry name" value="ACETYLTRANSFERASE"/>
    <property type="match status" value="1"/>
</dbReference>
<feature type="transmembrane region" description="Helical" evidence="1">
    <location>
        <begin position="227"/>
        <end position="243"/>
    </location>
</feature>
<keyword evidence="4" id="KW-1185">Reference proteome</keyword>
<dbReference type="InterPro" id="IPR002656">
    <property type="entry name" value="Acyl_transf_3_dom"/>
</dbReference>
<dbReference type="RefSeq" id="WP_217139256.1">
    <property type="nucleotide sequence ID" value="NZ_JAFMOU010000072.1"/>
</dbReference>